<evidence type="ECO:0000313" key="2">
    <source>
        <dbReference type="Proteomes" id="UP000199623"/>
    </source>
</evidence>
<keyword evidence="2" id="KW-1185">Reference proteome</keyword>
<gene>
    <name evidence="1" type="ORF">SAMN05216553_10584</name>
</gene>
<protein>
    <submittedName>
        <fullName evidence="1">Maleate isomerase</fullName>
    </submittedName>
</protein>
<dbReference type="Pfam" id="PF17645">
    <property type="entry name" value="Amdase"/>
    <property type="match status" value="1"/>
</dbReference>
<dbReference type="PIRSF" id="PIRSF015736">
    <property type="entry name" value="MI"/>
    <property type="match status" value="1"/>
</dbReference>
<dbReference type="InterPro" id="IPR053714">
    <property type="entry name" value="Iso_Racemase_Enz_sf"/>
</dbReference>
<proteinExistence type="predicted"/>
<dbReference type="PANTHER" id="PTHR40267:SF1">
    <property type="entry name" value="BLR3294 PROTEIN"/>
    <property type="match status" value="1"/>
</dbReference>
<dbReference type="STRING" id="200378.SAMN05216553_10584"/>
<dbReference type="EMBL" id="FNCC01000005">
    <property type="protein sequence ID" value="SDG05178.1"/>
    <property type="molecule type" value="Genomic_DNA"/>
</dbReference>
<name>A0A1G7R377_9PSEU</name>
<evidence type="ECO:0000313" key="1">
    <source>
        <dbReference type="EMBL" id="SDG05178.1"/>
    </source>
</evidence>
<dbReference type="AlphaFoldDB" id="A0A1G7R377"/>
<dbReference type="Proteomes" id="UP000199623">
    <property type="component" value="Unassembled WGS sequence"/>
</dbReference>
<keyword evidence="1" id="KW-0413">Isomerase</keyword>
<sequence length="248" mass="26890">MPNIVSPRALMGLIVPSTNTTVEAEYNRMTPPGVSWHAGRIWIRNEDLADDASFEQFLVELREELGRALRDVMTCRPDRIVMGMSAETFWGGKEGNAQFEAFVKERCDGLPVTTGAGACHEALTKVGARKIGIITPYQPVGDEQVRLFFEELGYEVHAVQGLACTSATNIADVPAEDVRKAFLDVNSSDVDALVQAGTNLPAVEVAARLETEIGKPVIAINAATAWHALRTAGIDDQLTGHGSLLERF</sequence>
<reference evidence="2" key="1">
    <citation type="submission" date="2016-10" db="EMBL/GenBank/DDBJ databases">
        <authorList>
            <person name="Varghese N."/>
            <person name="Submissions S."/>
        </authorList>
    </citation>
    <scope>NUCLEOTIDE SEQUENCE [LARGE SCALE GENOMIC DNA]</scope>
    <source>
        <strain evidence="2">CGMCC 4.3506</strain>
    </source>
</reference>
<dbReference type="PANTHER" id="PTHR40267">
    <property type="entry name" value="BLR3294 PROTEIN"/>
    <property type="match status" value="1"/>
</dbReference>
<dbReference type="RefSeq" id="WP_090048771.1">
    <property type="nucleotide sequence ID" value="NZ_FNCC01000005.1"/>
</dbReference>
<dbReference type="OrthoDB" id="483160at2"/>
<dbReference type="Gene3D" id="3.40.50.12500">
    <property type="match status" value="1"/>
</dbReference>
<accession>A0A1G7R377</accession>
<dbReference type="InterPro" id="IPR026286">
    <property type="entry name" value="MaiA/AMDase"/>
</dbReference>
<organism evidence="1 2">
    <name type="scientific">Lentzea fradiae</name>
    <dbReference type="NCBI Taxonomy" id="200378"/>
    <lineage>
        <taxon>Bacteria</taxon>
        <taxon>Bacillati</taxon>
        <taxon>Actinomycetota</taxon>
        <taxon>Actinomycetes</taxon>
        <taxon>Pseudonocardiales</taxon>
        <taxon>Pseudonocardiaceae</taxon>
        <taxon>Lentzea</taxon>
    </lineage>
</organism>
<dbReference type="GO" id="GO:0016853">
    <property type="term" value="F:isomerase activity"/>
    <property type="evidence" value="ECO:0007669"/>
    <property type="project" value="UniProtKB-KW"/>
</dbReference>